<organism evidence="1 2">
    <name type="scientific">Cichorium intybus</name>
    <name type="common">Chicory</name>
    <dbReference type="NCBI Taxonomy" id="13427"/>
    <lineage>
        <taxon>Eukaryota</taxon>
        <taxon>Viridiplantae</taxon>
        <taxon>Streptophyta</taxon>
        <taxon>Embryophyta</taxon>
        <taxon>Tracheophyta</taxon>
        <taxon>Spermatophyta</taxon>
        <taxon>Magnoliopsida</taxon>
        <taxon>eudicotyledons</taxon>
        <taxon>Gunneridae</taxon>
        <taxon>Pentapetalae</taxon>
        <taxon>asterids</taxon>
        <taxon>campanulids</taxon>
        <taxon>Asterales</taxon>
        <taxon>Asteraceae</taxon>
        <taxon>Cichorioideae</taxon>
        <taxon>Cichorieae</taxon>
        <taxon>Cichoriinae</taxon>
        <taxon>Cichorium</taxon>
    </lineage>
</organism>
<reference evidence="1 2" key="2">
    <citation type="journal article" date="2022" name="Mol. Ecol. Resour.">
        <title>The genomes of chicory, endive, great burdock and yacon provide insights into Asteraceae paleo-polyploidization history and plant inulin production.</title>
        <authorList>
            <person name="Fan W."/>
            <person name="Wang S."/>
            <person name="Wang H."/>
            <person name="Wang A."/>
            <person name="Jiang F."/>
            <person name="Liu H."/>
            <person name="Zhao H."/>
            <person name="Xu D."/>
            <person name="Zhang Y."/>
        </authorList>
    </citation>
    <scope>NUCLEOTIDE SEQUENCE [LARGE SCALE GENOMIC DNA]</scope>
    <source>
        <strain evidence="2">cv. Punajuju</strain>
        <tissue evidence="1">Leaves</tissue>
    </source>
</reference>
<accession>A0ACB9CXW1</accession>
<sequence>MIASLRSFIFYLPCHKGILFYSILSAIFHRLSLLCLQRISLPLFQLQDALKIMAIPALELPGTVKKLSFSEIACGILLPLPGCQVPNRCLAMERKRHRSSFDLFGFFSNSVFSGFSDKGVGFYKVYSDVFDKIYKMN</sequence>
<proteinExistence type="predicted"/>
<dbReference type="EMBL" id="CM042013">
    <property type="protein sequence ID" value="KAI3739075.1"/>
    <property type="molecule type" value="Genomic_DNA"/>
</dbReference>
<gene>
    <name evidence="1" type="ORF">L2E82_29459</name>
</gene>
<dbReference type="Proteomes" id="UP001055811">
    <property type="component" value="Linkage Group LG05"/>
</dbReference>
<reference evidence="2" key="1">
    <citation type="journal article" date="2022" name="Mol. Ecol. Resour.">
        <title>The genomes of chicory, endive, great burdock and yacon provide insights into Asteraceae palaeo-polyploidization history and plant inulin production.</title>
        <authorList>
            <person name="Fan W."/>
            <person name="Wang S."/>
            <person name="Wang H."/>
            <person name="Wang A."/>
            <person name="Jiang F."/>
            <person name="Liu H."/>
            <person name="Zhao H."/>
            <person name="Xu D."/>
            <person name="Zhang Y."/>
        </authorList>
    </citation>
    <scope>NUCLEOTIDE SEQUENCE [LARGE SCALE GENOMIC DNA]</scope>
    <source>
        <strain evidence="2">cv. Punajuju</strain>
    </source>
</reference>
<evidence type="ECO:0000313" key="2">
    <source>
        <dbReference type="Proteomes" id="UP001055811"/>
    </source>
</evidence>
<keyword evidence="2" id="KW-1185">Reference proteome</keyword>
<protein>
    <submittedName>
        <fullName evidence="1">Uncharacterized protein</fullName>
    </submittedName>
</protein>
<comment type="caution">
    <text evidence="1">The sequence shown here is derived from an EMBL/GenBank/DDBJ whole genome shotgun (WGS) entry which is preliminary data.</text>
</comment>
<name>A0ACB9CXW1_CICIN</name>
<evidence type="ECO:0000313" key="1">
    <source>
        <dbReference type="EMBL" id="KAI3739075.1"/>
    </source>
</evidence>